<evidence type="ECO:0000256" key="6">
    <source>
        <dbReference type="ARBA" id="ARBA00023004"/>
    </source>
</evidence>
<accession>A0ABT1NLF7</accession>
<comment type="cofactor">
    <cofactor evidence="1">
        <name>[4Fe-4S] cluster</name>
        <dbReference type="ChEBI" id="CHEBI:49883"/>
    </cofactor>
</comment>
<evidence type="ECO:0000256" key="4">
    <source>
        <dbReference type="ARBA" id="ARBA00022691"/>
    </source>
</evidence>
<keyword evidence="5" id="KW-0479">Metal-binding</keyword>
<keyword evidence="4" id="KW-0949">S-adenosyl-L-methionine</keyword>
<dbReference type="InterPro" id="IPR025274">
    <property type="entry name" value="DUF4070"/>
</dbReference>
<name>A0ABT1NLF7_9FIRM</name>
<evidence type="ECO:0000313" key="9">
    <source>
        <dbReference type="EMBL" id="MCQ1531126.1"/>
    </source>
</evidence>
<evidence type="ECO:0000256" key="5">
    <source>
        <dbReference type="ARBA" id="ARBA00022723"/>
    </source>
</evidence>
<dbReference type="EMBL" id="JAJEKE010000018">
    <property type="protein sequence ID" value="MCQ1531126.1"/>
    <property type="molecule type" value="Genomic_DNA"/>
</dbReference>
<dbReference type="CDD" id="cd01335">
    <property type="entry name" value="Radical_SAM"/>
    <property type="match status" value="1"/>
</dbReference>
<dbReference type="Gene3D" id="3.80.30.20">
    <property type="entry name" value="tm_1862 like domain"/>
    <property type="match status" value="1"/>
</dbReference>
<dbReference type="Proteomes" id="UP001651880">
    <property type="component" value="Unassembled WGS sequence"/>
</dbReference>
<evidence type="ECO:0000256" key="7">
    <source>
        <dbReference type="ARBA" id="ARBA00023014"/>
    </source>
</evidence>
<dbReference type="Pfam" id="PF04055">
    <property type="entry name" value="Radical_SAM"/>
    <property type="match status" value="1"/>
</dbReference>
<dbReference type="InterPro" id="IPR051198">
    <property type="entry name" value="BchE-like"/>
</dbReference>
<dbReference type="InterPro" id="IPR023404">
    <property type="entry name" value="rSAM_horseshoe"/>
</dbReference>
<dbReference type="RefSeq" id="WP_255228646.1">
    <property type="nucleotide sequence ID" value="NZ_JAJEKE010000018.1"/>
</dbReference>
<gene>
    <name evidence="9" type="ORF">LJD61_16490</name>
</gene>
<keyword evidence="10" id="KW-1185">Reference proteome</keyword>
<dbReference type="InterPro" id="IPR006638">
    <property type="entry name" value="Elp3/MiaA/NifB-like_rSAM"/>
</dbReference>
<protein>
    <submittedName>
        <fullName evidence="9">B12-binding domain-containing radical SAM protein</fullName>
    </submittedName>
</protein>
<dbReference type="SFLD" id="SFLDS00029">
    <property type="entry name" value="Radical_SAM"/>
    <property type="match status" value="1"/>
</dbReference>
<dbReference type="SFLD" id="SFLDG01123">
    <property type="entry name" value="methyltransferase_(Class_B)"/>
    <property type="match status" value="1"/>
</dbReference>
<evidence type="ECO:0000313" key="10">
    <source>
        <dbReference type="Proteomes" id="UP001651880"/>
    </source>
</evidence>
<dbReference type="SUPFAM" id="SSF102114">
    <property type="entry name" value="Radical SAM enzymes"/>
    <property type="match status" value="1"/>
</dbReference>
<dbReference type="InterPro" id="IPR058240">
    <property type="entry name" value="rSAM_sf"/>
</dbReference>
<evidence type="ECO:0000259" key="8">
    <source>
        <dbReference type="PROSITE" id="PS51918"/>
    </source>
</evidence>
<proteinExistence type="predicted"/>
<sequence length="445" mass="50962">MKNILILVPKCSGPSKEKKWNSTWPADLEEKIDKLLWKVFTPGVLVIANLTDRTKYYIDLVDEMFNEVDADKHYDIVAMYTVTPNVKRAYMWADFYKSKGTYVVLGGVHSSVCPDEAERYADTLLIGEAENIWVEFLKDYELKETKKIYSQPIGVIDVTKSPIPAFDMLPQNARKIIPIQTARGCPHGCKFCNLRSIYGNGYRPKTAEAIVHELKAALTANPRAIIYFTDDNFFCYQERAKEVLESIRELKITWYANTDIQFGLSQELVEAAYESGCRSVLIGLESINPESLKGIDQNNFKNSNCMKYQEVIKTIQSTGIGVIGSFIIGLDYDNKDIFDKLACFIQENALYGANITVNTPYPGTILFRQMNDEGRIKTFDWNYYTIFEPVIEPRNMSVEELNIGYQKLLSRIYEHNNVMERINAFKNQMRHSSKPCVRAADMSNN</sequence>
<evidence type="ECO:0000256" key="3">
    <source>
        <dbReference type="ARBA" id="ARBA00022679"/>
    </source>
</evidence>
<keyword evidence="3" id="KW-0808">Transferase</keyword>
<dbReference type="PANTHER" id="PTHR43409">
    <property type="entry name" value="ANAEROBIC MAGNESIUM-PROTOPORPHYRIN IX MONOMETHYL ESTER CYCLASE-RELATED"/>
    <property type="match status" value="1"/>
</dbReference>
<keyword evidence="6" id="KW-0408">Iron</keyword>
<dbReference type="PROSITE" id="PS51918">
    <property type="entry name" value="RADICAL_SAM"/>
    <property type="match status" value="1"/>
</dbReference>
<dbReference type="Pfam" id="PF13282">
    <property type="entry name" value="DUF4070"/>
    <property type="match status" value="1"/>
</dbReference>
<evidence type="ECO:0000256" key="2">
    <source>
        <dbReference type="ARBA" id="ARBA00022603"/>
    </source>
</evidence>
<dbReference type="PANTHER" id="PTHR43409:SF7">
    <property type="entry name" value="BLL1977 PROTEIN"/>
    <property type="match status" value="1"/>
</dbReference>
<feature type="domain" description="Radical SAM core" evidence="8">
    <location>
        <begin position="171"/>
        <end position="397"/>
    </location>
</feature>
<organism evidence="9 10">
    <name type="scientific">Lutispora saccharofermentans</name>
    <dbReference type="NCBI Taxonomy" id="3024236"/>
    <lineage>
        <taxon>Bacteria</taxon>
        <taxon>Bacillati</taxon>
        <taxon>Bacillota</taxon>
        <taxon>Clostridia</taxon>
        <taxon>Lutisporales</taxon>
        <taxon>Lutisporaceae</taxon>
        <taxon>Lutispora</taxon>
    </lineage>
</organism>
<dbReference type="SMART" id="SM00729">
    <property type="entry name" value="Elp3"/>
    <property type="match status" value="1"/>
</dbReference>
<evidence type="ECO:0000256" key="1">
    <source>
        <dbReference type="ARBA" id="ARBA00001966"/>
    </source>
</evidence>
<comment type="caution">
    <text evidence="9">The sequence shown here is derived from an EMBL/GenBank/DDBJ whole genome shotgun (WGS) entry which is preliminary data.</text>
</comment>
<dbReference type="SFLD" id="SFLDG01082">
    <property type="entry name" value="B12-binding_domain_containing"/>
    <property type="match status" value="1"/>
</dbReference>
<keyword evidence="7" id="KW-0411">Iron-sulfur</keyword>
<reference evidence="9 10" key="1">
    <citation type="submission" date="2021-10" db="EMBL/GenBank/DDBJ databases">
        <title>Lutispora strain m25 sp. nov., a thermophilic, non-spore-forming bacterium isolated from a lab-scale methanogenic bioreactor digesting anaerobic sludge.</title>
        <authorList>
            <person name="El Houari A."/>
            <person name="Mcdonald J."/>
        </authorList>
    </citation>
    <scope>NUCLEOTIDE SEQUENCE [LARGE SCALE GENOMIC DNA]</scope>
    <source>
        <strain evidence="10">m25</strain>
    </source>
</reference>
<dbReference type="Gene3D" id="3.40.50.280">
    <property type="entry name" value="Cobalamin-binding domain"/>
    <property type="match status" value="1"/>
</dbReference>
<dbReference type="InterPro" id="IPR007197">
    <property type="entry name" value="rSAM"/>
</dbReference>
<keyword evidence="2" id="KW-0489">Methyltransferase</keyword>
<dbReference type="InterPro" id="IPR034466">
    <property type="entry name" value="Methyltransferase_Class_B"/>
</dbReference>